<accession>A0A9J6BYR4</accession>
<comment type="function">
    <text evidence="1">Catalyzes the last step of tRNA splicing, the transfer of the splice junction 2'-phosphate from ligated tRNA to NAD to produce ADP-ribose 1''-2'' cyclic phosphate.</text>
</comment>
<evidence type="ECO:0000313" key="8">
    <source>
        <dbReference type="Proteomes" id="UP001107558"/>
    </source>
</evidence>
<dbReference type="InterPro" id="IPR002745">
    <property type="entry name" value="Ptrans_KptA/Tpt1"/>
</dbReference>
<reference evidence="7" key="1">
    <citation type="submission" date="2021-03" db="EMBL/GenBank/DDBJ databases">
        <title>Chromosome level genome of the anhydrobiotic midge Polypedilum vanderplanki.</title>
        <authorList>
            <person name="Yoshida Y."/>
            <person name="Kikawada T."/>
            <person name="Gusev O."/>
        </authorList>
    </citation>
    <scope>NUCLEOTIDE SEQUENCE</scope>
    <source>
        <strain evidence="7">NIAS01</strain>
        <tissue evidence="7">Whole body or cell culture</tissue>
    </source>
</reference>
<dbReference type="OrthoDB" id="419694at2759"/>
<evidence type="ECO:0000256" key="3">
    <source>
        <dbReference type="ARBA" id="ARBA00012007"/>
    </source>
</evidence>
<keyword evidence="5" id="KW-0520">NAD</keyword>
<evidence type="ECO:0000256" key="2">
    <source>
        <dbReference type="ARBA" id="ARBA00009836"/>
    </source>
</evidence>
<proteinExistence type="inferred from homology"/>
<evidence type="ECO:0000256" key="1">
    <source>
        <dbReference type="ARBA" id="ARBA00003343"/>
    </source>
</evidence>
<dbReference type="InterPro" id="IPR042080">
    <property type="entry name" value="RNA_2'-PTrans_N"/>
</dbReference>
<dbReference type="Gene3D" id="1.10.10.970">
    <property type="entry name" value="RNA 2'-phosphotransferase, Tpt1/KptA family, N-terminal domain"/>
    <property type="match status" value="1"/>
</dbReference>
<comment type="catalytic activity">
    <reaction evidence="6">
        <text>2'-phospho-[ligated tRNA] + NAD(+) = mature tRNA + ADP-alpha-D-ribose 1'',2''-cyclic phosphate + nicotinamide</text>
        <dbReference type="Rhea" id="RHEA:23324"/>
        <dbReference type="Rhea" id="RHEA-COMP:11106"/>
        <dbReference type="Rhea" id="RHEA-COMP:11107"/>
        <dbReference type="ChEBI" id="CHEBI:17154"/>
        <dbReference type="ChEBI" id="CHEBI:57540"/>
        <dbReference type="ChEBI" id="CHEBI:76596"/>
        <dbReference type="ChEBI" id="CHEBI:82883"/>
        <dbReference type="ChEBI" id="CHEBI:85027"/>
        <dbReference type="EC" id="2.7.1.160"/>
    </reaction>
</comment>
<dbReference type="PANTHER" id="PTHR12684">
    <property type="entry name" value="PUTATIVE PHOSPHOTRANSFERASE"/>
    <property type="match status" value="1"/>
</dbReference>
<dbReference type="GO" id="GO:0000215">
    <property type="term" value="F:tRNA 2'-phosphotransferase activity"/>
    <property type="evidence" value="ECO:0007669"/>
    <property type="project" value="UniProtKB-EC"/>
</dbReference>
<gene>
    <name evidence="7" type="ORF">PVAND_004309</name>
</gene>
<dbReference type="Proteomes" id="UP001107558">
    <property type="component" value="Chromosome 2"/>
</dbReference>
<dbReference type="EC" id="2.7.1.160" evidence="3"/>
<dbReference type="Gene3D" id="3.20.170.30">
    <property type="match status" value="1"/>
</dbReference>
<evidence type="ECO:0000313" key="7">
    <source>
        <dbReference type="EMBL" id="KAG5674334.1"/>
    </source>
</evidence>
<keyword evidence="4" id="KW-0808">Transferase</keyword>
<dbReference type="SUPFAM" id="SSF56399">
    <property type="entry name" value="ADP-ribosylation"/>
    <property type="match status" value="1"/>
</dbReference>
<dbReference type="Pfam" id="PF01885">
    <property type="entry name" value="PTS_2-RNA"/>
    <property type="match status" value="1"/>
</dbReference>
<evidence type="ECO:0000256" key="6">
    <source>
        <dbReference type="ARBA" id="ARBA00047949"/>
    </source>
</evidence>
<protein>
    <recommendedName>
        <fullName evidence="3">2'-phosphotransferase</fullName>
        <ecNumber evidence="3">2.7.1.160</ecNumber>
    </recommendedName>
</protein>
<dbReference type="GO" id="GO:0006388">
    <property type="term" value="P:tRNA splicing, via endonucleolytic cleavage and ligation"/>
    <property type="evidence" value="ECO:0007669"/>
    <property type="project" value="TreeGrafter"/>
</dbReference>
<organism evidence="7 8">
    <name type="scientific">Polypedilum vanderplanki</name>
    <name type="common">Sleeping chironomid midge</name>
    <dbReference type="NCBI Taxonomy" id="319348"/>
    <lineage>
        <taxon>Eukaryota</taxon>
        <taxon>Metazoa</taxon>
        <taxon>Ecdysozoa</taxon>
        <taxon>Arthropoda</taxon>
        <taxon>Hexapoda</taxon>
        <taxon>Insecta</taxon>
        <taxon>Pterygota</taxon>
        <taxon>Neoptera</taxon>
        <taxon>Endopterygota</taxon>
        <taxon>Diptera</taxon>
        <taxon>Nematocera</taxon>
        <taxon>Chironomoidea</taxon>
        <taxon>Chironomidae</taxon>
        <taxon>Chironominae</taxon>
        <taxon>Polypedilum</taxon>
        <taxon>Polypedilum</taxon>
    </lineage>
</organism>
<keyword evidence="8" id="KW-1185">Reference proteome</keyword>
<dbReference type="EMBL" id="JADBJN010000002">
    <property type="protein sequence ID" value="KAG5674334.1"/>
    <property type="molecule type" value="Genomic_DNA"/>
</dbReference>
<comment type="caution">
    <text evidence="7">The sequence shown here is derived from an EMBL/GenBank/DDBJ whole genome shotgun (WGS) entry which is preliminary data.</text>
</comment>
<dbReference type="InterPro" id="IPR042081">
    <property type="entry name" value="RNA_2'-PTrans_C"/>
</dbReference>
<dbReference type="PANTHER" id="PTHR12684:SF2">
    <property type="entry name" value="TRNA 2'-PHOSPHOTRANSFERASE 1"/>
    <property type="match status" value="1"/>
</dbReference>
<dbReference type="AlphaFoldDB" id="A0A9J6BYR4"/>
<evidence type="ECO:0000256" key="5">
    <source>
        <dbReference type="ARBA" id="ARBA00023027"/>
    </source>
</evidence>
<sequence>MDLIKCSKFLSYLLRHGAVEYNLKMSKDGFVKLDEILNLPQSKSYKLDLIKIKSIVENNDKKRFELMTNGNNEIFIRACQGHSIKHLEESQMMKEIIDPRQFSTVIHGTNENAYKKIKEEGLKVMNRNHIHFAIGYPENKNVISGMRKNCQIFIEIDVEKAMKDGINFFLSNNNVVLSSGLDGVIHPKYFKVVRDRHRKVIQ</sequence>
<evidence type="ECO:0000256" key="4">
    <source>
        <dbReference type="ARBA" id="ARBA00022679"/>
    </source>
</evidence>
<comment type="similarity">
    <text evidence="2">Belongs to the KptA/TPT1 family.</text>
</comment>
<name>A0A9J6BYR4_POLVA</name>